<proteinExistence type="inferred from homology"/>
<dbReference type="Gene3D" id="1.10.600.10">
    <property type="entry name" value="Farnesyl Diphosphate Synthase"/>
    <property type="match status" value="1"/>
</dbReference>
<name>A0A8H5HWT4_9AGAR</name>
<dbReference type="OrthoDB" id="2998174at2759"/>
<dbReference type="InterPro" id="IPR008949">
    <property type="entry name" value="Isoprenoid_synthase_dom_sf"/>
</dbReference>
<dbReference type="Proteomes" id="UP000518752">
    <property type="component" value="Unassembled WGS sequence"/>
</dbReference>
<evidence type="ECO:0008006" key="5">
    <source>
        <dbReference type="Google" id="ProtNLM"/>
    </source>
</evidence>
<dbReference type="SFLD" id="SFLDS00005">
    <property type="entry name" value="Isoprenoid_Synthase_Type_I"/>
    <property type="match status" value="1"/>
</dbReference>
<evidence type="ECO:0000313" key="4">
    <source>
        <dbReference type="Proteomes" id="UP000518752"/>
    </source>
</evidence>
<accession>A0A8H5HWT4</accession>
<gene>
    <name evidence="3" type="ORF">D9757_004431</name>
</gene>
<keyword evidence="4" id="KW-1185">Reference proteome</keyword>
<dbReference type="SUPFAM" id="SSF48576">
    <property type="entry name" value="Terpenoid synthases"/>
    <property type="match status" value="1"/>
</dbReference>
<sequence>MQPIMSMTKEEIAEAIQSFLSRCSIPYQRPQMDEPLLQLCYNEATKRGYMVEGDEELKPFIPQGLAIAFTAYAHLDITMQVWIALTTAGAIYCDDRLIKDTSSINVFWERLFRGERQADRALNAFADLILEARKYFPRLTANLIASSVFDFMNSIILDKETLGMEVSPAADNYPTFTRTLSGVAQLYALAIFPAEIEVDRFIQAVPSIMTYISDANDIFSFYKEELAGENVNYVSLWAKSRGCDKIQALYGIIQETAEAHEKVIRILEGEPAALEAYYNFAYGYVGFHTVLDRRYRLDELMLS</sequence>
<evidence type="ECO:0000256" key="1">
    <source>
        <dbReference type="ARBA" id="ARBA00007946"/>
    </source>
</evidence>
<dbReference type="AlphaFoldDB" id="A0A8H5HWT4"/>
<evidence type="ECO:0000256" key="2">
    <source>
        <dbReference type="ARBA" id="ARBA00023239"/>
    </source>
</evidence>
<dbReference type="EMBL" id="JAACJN010000013">
    <property type="protein sequence ID" value="KAF5390791.1"/>
    <property type="molecule type" value="Genomic_DNA"/>
</dbReference>
<dbReference type="Pfam" id="PF06330">
    <property type="entry name" value="TRI5"/>
    <property type="match status" value="1"/>
</dbReference>
<dbReference type="GO" id="GO:0016838">
    <property type="term" value="F:carbon-oxygen lyase activity, acting on phosphates"/>
    <property type="evidence" value="ECO:0007669"/>
    <property type="project" value="InterPro"/>
</dbReference>
<comment type="caution">
    <text evidence="3">The sequence shown here is derived from an EMBL/GenBank/DDBJ whole genome shotgun (WGS) entry which is preliminary data.</text>
</comment>
<comment type="similarity">
    <text evidence="1">Belongs to the trichodiene synthase family.</text>
</comment>
<keyword evidence="2" id="KW-0456">Lyase</keyword>
<evidence type="ECO:0000313" key="3">
    <source>
        <dbReference type="EMBL" id="KAF5390791.1"/>
    </source>
</evidence>
<protein>
    <recommendedName>
        <fullName evidence="5">Terpenoid synthase</fullName>
    </recommendedName>
</protein>
<organism evidence="3 4">
    <name type="scientific">Collybiopsis confluens</name>
    <dbReference type="NCBI Taxonomy" id="2823264"/>
    <lineage>
        <taxon>Eukaryota</taxon>
        <taxon>Fungi</taxon>
        <taxon>Dikarya</taxon>
        <taxon>Basidiomycota</taxon>
        <taxon>Agaricomycotina</taxon>
        <taxon>Agaricomycetes</taxon>
        <taxon>Agaricomycetidae</taxon>
        <taxon>Agaricales</taxon>
        <taxon>Marasmiineae</taxon>
        <taxon>Omphalotaceae</taxon>
        <taxon>Collybiopsis</taxon>
    </lineage>
</organism>
<dbReference type="SFLD" id="SFLDG01021">
    <property type="entry name" value="Trichodiene_Synthase_Like"/>
    <property type="match status" value="1"/>
</dbReference>
<dbReference type="InterPro" id="IPR024652">
    <property type="entry name" value="Trichodiene_synth"/>
</dbReference>
<reference evidence="3 4" key="1">
    <citation type="journal article" date="2020" name="ISME J.">
        <title>Uncovering the hidden diversity of litter-decomposition mechanisms in mushroom-forming fungi.</title>
        <authorList>
            <person name="Floudas D."/>
            <person name="Bentzer J."/>
            <person name="Ahren D."/>
            <person name="Johansson T."/>
            <person name="Persson P."/>
            <person name="Tunlid A."/>
        </authorList>
    </citation>
    <scope>NUCLEOTIDE SEQUENCE [LARGE SCALE GENOMIC DNA]</scope>
    <source>
        <strain evidence="3 4">CBS 406.79</strain>
    </source>
</reference>